<proteinExistence type="predicted"/>
<gene>
    <name evidence="3" type="ORF">SEMRO_9_G007710.1</name>
</gene>
<feature type="region of interest" description="Disordered" evidence="1">
    <location>
        <begin position="279"/>
        <end position="352"/>
    </location>
</feature>
<feature type="region of interest" description="Disordered" evidence="1">
    <location>
        <begin position="725"/>
        <end position="755"/>
    </location>
</feature>
<dbReference type="GO" id="GO:0016301">
    <property type="term" value="F:kinase activity"/>
    <property type="evidence" value="ECO:0007669"/>
    <property type="project" value="UniProtKB-KW"/>
</dbReference>
<feature type="compositionally biased region" description="Acidic residues" evidence="1">
    <location>
        <begin position="223"/>
        <end position="234"/>
    </location>
</feature>
<feature type="compositionally biased region" description="Basic and acidic residues" evidence="1">
    <location>
        <begin position="199"/>
        <end position="211"/>
    </location>
</feature>
<evidence type="ECO:0000256" key="1">
    <source>
        <dbReference type="SAM" id="MobiDB-lite"/>
    </source>
</evidence>
<reference evidence="3" key="1">
    <citation type="submission" date="2020-06" db="EMBL/GenBank/DDBJ databases">
        <authorList>
            <consortium name="Plant Systems Biology data submission"/>
        </authorList>
    </citation>
    <scope>NUCLEOTIDE SEQUENCE</scope>
    <source>
        <strain evidence="3">D6</strain>
    </source>
</reference>
<feature type="domain" description="Orc1-like AAA ATPase" evidence="2">
    <location>
        <begin position="395"/>
        <end position="604"/>
    </location>
</feature>
<dbReference type="InterPro" id="IPR027417">
    <property type="entry name" value="P-loop_NTPase"/>
</dbReference>
<evidence type="ECO:0000313" key="4">
    <source>
        <dbReference type="Proteomes" id="UP001153069"/>
    </source>
</evidence>
<organism evidence="3 4">
    <name type="scientific">Seminavis robusta</name>
    <dbReference type="NCBI Taxonomy" id="568900"/>
    <lineage>
        <taxon>Eukaryota</taxon>
        <taxon>Sar</taxon>
        <taxon>Stramenopiles</taxon>
        <taxon>Ochrophyta</taxon>
        <taxon>Bacillariophyta</taxon>
        <taxon>Bacillariophyceae</taxon>
        <taxon>Bacillariophycidae</taxon>
        <taxon>Naviculales</taxon>
        <taxon>Naviculaceae</taxon>
        <taxon>Seminavis</taxon>
    </lineage>
</organism>
<feature type="region of interest" description="Disordered" evidence="1">
    <location>
        <begin position="52"/>
        <end position="249"/>
    </location>
</feature>
<comment type="caution">
    <text evidence="3">The sequence shown here is derived from an EMBL/GenBank/DDBJ whole genome shotgun (WGS) entry which is preliminary data.</text>
</comment>
<feature type="compositionally biased region" description="Low complexity" evidence="1">
    <location>
        <begin position="67"/>
        <end position="78"/>
    </location>
</feature>
<keyword evidence="4" id="KW-1185">Reference proteome</keyword>
<dbReference type="Proteomes" id="UP001153069">
    <property type="component" value="Unassembled WGS sequence"/>
</dbReference>
<dbReference type="PANTHER" id="PTHR43642">
    <property type="entry name" value="HYBRID SIGNAL TRANSDUCTION HISTIDINE KINASE G"/>
    <property type="match status" value="1"/>
</dbReference>
<dbReference type="EMBL" id="CAICTM010000009">
    <property type="protein sequence ID" value="CAB9496805.1"/>
    <property type="molecule type" value="Genomic_DNA"/>
</dbReference>
<dbReference type="PANTHER" id="PTHR43642:SF1">
    <property type="entry name" value="HYBRID SIGNAL TRANSDUCTION HISTIDINE KINASE G"/>
    <property type="match status" value="1"/>
</dbReference>
<feature type="compositionally biased region" description="Polar residues" evidence="1">
    <location>
        <begin position="279"/>
        <end position="292"/>
    </location>
</feature>
<dbReference type="SUPFAM" id="SSF52540">
    <property type="entry name" value="P-loop containing nucleoside triphosphate hydrolases"/>
    <property type="match status" value="1"/>
</dbReference>
<accession>A0A9N8DA87</accession>
<dbReference type="Pfam" id="PF13191">
    <property type="entry name" value="AAA_16"/>
    <property type="match status" value="1"/>
</dbReference>
<dbReference type="Gene3D" id="3.40.50.300">
    <property type="entry name" value="P-loop containing nucleotide triphosphate hydrolases"/>
    <property type="match status" value="1"/>
</dbReference>
<keyword evidence="3" id="KW-0808">Transferase</keyword>
<dbReference type="InterPro" id="IPR053159">
    <property type="entry name" value="Hybrid_Histidine_Kinase"/>
</dbReference>
<dbReference type="InterPro" id="IPR041664">
    <property type="entry name" value="AAA_16"/>
</dbReference>
<protein>
    <submittedName>
        <fullName evidence="3">Serine Threonine protein kinase and Signal Transduction Histidine Kinase (STHK) with GAF</fullName>
    </submittedName>
</protein>
<sequence length="1468" mass="165348">MVMTSVVTIGGSGAQQEQEILRQSVVEPLLHNELRATSSMFEQEPEFQAGAPLSSLWKARTMHQPESSSSTSTSLTTDTKPHQEKQQQDQNDDGCEENQRTTVKRPQHHQQAESTSCSSCASSSSCQEEQVLVASASASLSSPDETCSHERRYKPPLSESIHVIEDKTESTDASTACAVSPHLPEAYNSSWSSPVIVEELDRQQEQHHQQQQDEEIPSGPSTPDDDSAQPIEEESQNHDETKIQSCREIPVEVENIDACNGADPEDAQAHCIIREAVRQRTSSIDDSNTCRTSNDEQDAEPSRPTDEQQQQQQQQHTTRPQQEESIEISHSNRTTTTTTTNEEPASPKISRQTEKKLDWSFLKDGTLYDRDKEIKALQDAFRRQIQSAPPDSTYDNPEEERQQSLVLVSGHSGTGKSALVRNALKPLVINERNGCYLTGKFDQLQHNKEPYAPFVNAINDYVYHVLHQQKVENKYTHMSSLSFLESLQTEILSALRPEGCNILLQMIPALAQIVQMNGQAPNNLQFSGTASAFAFVNAFGGAGGAIGPITNTREGSQDRLKIIFRRFLRVICKPERPCVLVLDDLQWADSSSLDLMESLICDGRNNNGLFLVGICRSNEITMGHNLAALLRRLEDQRNVHIHNIVAHNLSFNATNQLICDVLKQPWDICLPLTEIIHEQADEGNVFHVVNYMKALHADKVLIQDVEYGTGGWLWDEERWERLFNDNKPRSKRRRPRPTGKQLHESPPPQQQQQHTCKCGDIGVSPMEDLILRQIRRLPQDVQLFLRTCACIGTEIDLSLVEKVLGEEIYLPMTVRVAVEEGLLVALDRSCSGDSSGRETSTARCYKWEHDCFQSAAYTTIPEEKKSAMHLSVGRMLFKNMPSMEDFYDHIFVVVNQMNRGMIHIEDQGERDGLAALNLKAGNRAAMSSDFHSAIRYFVVGTTLLSQGPFPWSRQYELSLELHSALAEAEYCVADYEMMDIAILEVLANAVAFPDMIRTYATKVYSLGAQFHLQEAIDLGLKVLERCDEAFSDPLPSRKKALSYFQPPMKTKRKLRFKTKSQLLYMPDMCDEDKLAAMGILNLLTTYSLIGRPSLFPYIAARLVRLSLDYGLCAISAPGFAFFGLWCCSIGDVSRGYRYGTLALDILEERYQNTISEWVPRVYSIFYGWIAPWKQSLQSTFEPTQHAHRVGLETGDIEYAMIGAHVYGMNAFFAGMPLNELEGEMRKFVSLMNLHKQGPWAAATSVQLQLIHNLMGKAENPLVLRGEIMTDEKVREIASLQNMESYEMYFVQVMVWNMLLAYHLGEIRQALVTARECREAIKSFGSSFLVVIQYFYDGMIALAAAADPHFENSKKEHLSVAARAIGKLKKIAKQCPENCLHKLFLLQADFEAVKGSIDKAVVLYGKSIAKAHENGFLQDEALAQERAGVALWHDSNNPRSNLYLNRALELYSKYGAEAIVDRLHCRYFR</sequence>
<feature type="compositionally biased region" description="Low complexity" evidence="1">
    <location>
        <begin position="112"/>
        <end position="142"/>
    </location>
</feature>
<dbReference type="OrthoDB" id="60033at2759"/>
<name>A0A9N8DA87_9STRA</name>
<evidence type="ECO:0000259" key="2">
    <source>
        <dbReference type="Pfam" id="PF13191"/>
    </source>
</evidence>
<evidence type="ECO:0000313" key="3">
    <source>
        <dbReference type="EMBL" id="CAB9496805.1"/>
    </source>
</evidence>
<keyword evidence="3" id="KW-0418">Kinase</keyword>